<dbReference type="EMBL" id="OA885357">
    <property type="protein sequence ID" value="CAD7281955.1"/>
    <property type="molecule type" value="Genomic_DNA"/>
</dbReference>
<feature type="non-terminal residue" evidence="2">
    <location>
        <position position="1"/>
    </location>
</feature>
<feature type="chain" id="PRO_5036403075" evidence="1">
    <location>
        <begin position="20"/>
        <end position="447"/>
    </location>
</feature>
<dbReference type="EMBL" id="CAJPEX010003320">
    <property type="protein sequence ID" value="CAG0922107.1"/>
    <property type="molecule type" value="Genomic_DNA"/>
</dbReference>
<sequence length="447" mass="49392">MRFNASLLAFLACLSFSAAQEVGSFSEIVSSLERGIFLQINIDVEQCTAISDPFPTSNLFISMPMRLWSHQTTIDETSGQPVQVVNAEDFYLEAGSTAVDWVARNVQISEDGTVLLKIYVGGVVDPSSSFEFGCQLGSSAIVHYVDEVNAIDSYYTYLEVKSAMLLGRHVEAKAYLHRCISSDQVLPEGNEIVFGYIANNILIFNEGTTEEHLTVYENGVLRDESASNGLVSIGESLELWPNGSAIIQTGVFDSGTWAPISSSTYECILADSLQFSNVRRERAGTYVNYNDIKESTLQGHEMEVVIFKDYCQTVTGPIPAELTIGVRRFDSFQLFQADSTWGPLEHIAFSSHFTDATGLSYIEVVRVYEDDKVQVHYEIVDSPNGDWQTGELLCPLSTSAVFHASSRERRPAQSYADIVDRVMTEGSVFEVEVDLSGCEVPMDFGLT</sequence>
<dbReference type="AlphaFoldDB" id="A0A7R9BVF2"/>
<gene>
    <name evidence="2" type="ORF">NMOB1V02_LOCUS9588</name>
</gene>
<protein>
    <submittedName>
        <fullName evidence="2">Uncharacterized protein</fullName>
    </submittedName>
</protein>
<evidence type="ECO:0000313" key="2">
    <source>
        <dbReference type="EMBL" id="CAD7281955.1"/>
    </source>
</evidence>
<reference evidence="2" key="1">
    <citation type="submission" date="2020-11" db="EMBL/GenBank/DDBJ databases">
        <authorList>
            <person name="Tran Van P."/>
        </authorList>
    </citation>
    <scope>NUCLEOTIDE SEQUENCE</scope>
</reference>
<name>A0A7R9BVF2_9CRUS</name>
<dbReference type="Proteomes" id="UP000678499">
    <property type="component" value="Unassembled WGS sequence"/>
</dbReference>
<organism evidence="2">
    <name type="scientific">Notodromas monacha</name>
    <dbReference type="NCBI Taxonomy" id="399045"/>
    <lineage>
        <taxon>Eukaryota</taxon>
        <taxon>Metazoa</taxon>
        <taxon>Ecdysozoa</taxon>
        <taxon>Arthropoda</taxon>
        <taxon>Crustacea</taxon>
        <taxon>Oligostraca</taxon>
        <taxon>Ostracoda</taxon>
        <taxon>Podocopa</taxon>
        <taxon>Podocopida</taxon>
        <taxon>Cypridocopina</taxon>
        <taxon>Cypridoidea</taxon>
        <taxon>Cyprididae</taxon>
        <taxon>Notodromas</taxon>
    </lineage>
</organism>
<evidence type="ECO:0000313" key="3">
    <source>
        <dbReference type="Proteomes" id="UP000678499"/>
    </source>
</evidence>
<feature type="signal peptide" evidence="1">
    <location>
        <begin position="1"/>
        <end position="19"/>
    </location>
</feature>
<keyword evidence="3" id="KW-1185">Reference proteome</keyword>
<evidence type="ECO:0000256" key="1">
    <source>
        <dbReference type="SAM" id="SignalP"/>
    </source>
</evidence>
<keyword evidence="1" id="KW-0732">Signal</keyword>
<accession>A0A7R9BVF2</accession>
<proteinExistence type="predicted"/>